<dbReference type="RefSeq" id="WP_122187287.1">
    <property type="nucleotide sequence ID" value="NZ_RFFH01000002.1"/>
</dbReference>
<dbReference type="OrthoDB" id="5195768at2"/>
<comment type="caution">
    <text evidence="2">The sequence shown here is derived from an EMBL/GenBank/DDBJ whole genome shotgun (WGS) entry which is preliminary data.</text>
</comment>
<dbReference type="PANTHER" id="PTHR34387">
    <property type="entry name" value="SLR1258 PROTEIN"/>
    <property type="match status" value="1"/>
</dbReference>
<organism evidence="2 3">
    <name type="scientific">Nocardia stercoris</name>
    <dbReference type="NCBI Taxonomy" id="2483361"/>
    <lineage>
        <taxon>Bacteria</taxon>
        <taxon>Bacillati</taxon>
        <taxon>Actinomycetota</taxon>
        <taxon>Actinomycetes</taxon>
        <taxon>Mycobacteriales</taxon>
        <taxon>Nocardiaceae</taxon>
        <taxon>Nocardia</taxon>
    </lineage>
</organism>
<dbReference type="AlphaFoldDB" id="A0A3M2LEE9"/>
<evidence type="ECO:0000313" key="3">
    <source>
        <dbReference type="Proteomes" id="UP000279275"/>
    </source>
</evidence>
<accession>A0A3M2LEE9</accession>
<sequence length="230" mass="23256">MRQLTGTVAGLVGLAALMAGCGSDTPAESSSREVTVVGTGQVQGAPDTLDADLGVEVTGADVSGAIAAANTASKAVTDAMVAAGVQRADIRTTEVTLQSETGPDRAVTGFRATNTVRATIRDLGKASSVLGAAVTAGGNDVRIHNVSYAIEDDTKLLSDARSRAFADAKSRAEQYAGLAGLKLRDVKSINEAPSSGPAPAPRGMQAMPEIPLEPGTQTVSFTVTATWSLG</sequence>
<dbReference type="InterPro" id="IPR052022">
    <property type="entry name" value="26kDa_periplasmic_antigen"/>
</dbReference>
<reference evidence="2 3" key="1">
    <citation type="submission" date="2018-10" db="EMBL/GenBank/DDBJ databases">
        <title>Isolation from cow dung.</title>
        <authorList>
            <person name="Ling L."/>
        </authorList>
    </citation>
    <scope>NUCLEOTIDE SEQUENCE [LARGE SCALE GENOMIC DNA]</scope>
    <source>
        <strain evidence="2 3">NEAU-LL90</strain>
    </source>
</reference>
<dbReference type="PANTHER" id="PTHR34387:SF1">
    <property type="entry name" value="PERIPLASMIC IMMUNOGENIC PROTEIN"/>
    <property type="match status" value="1"/>
</dbReference>
<protein>
    <submittedName>
        <fullName evidence="2">DUF541 domain-containing protein</fullName>
    </submittedName>
</protein>
<dbReference type="Gene3D" id="3.30.110.170">
    <property type="entry name" value="Protein of unknown function (DUF541), domain 1"/>
    <property type="match status" value="1"/>
</dbReference>
<proteinExistence type="predicted"/>
<name>A0A3M2LEE9_9NOCA</name>
<keyword evidence="3" id="KW-1185">Reference proteome</keyword>
<dbReference type="InterPro" id="IPR007497">
    <property type="entry name" value="SIMPL/DUF541"/>
</dbReference>
<dbReference type="Pfam" id="PF04402">
    <property type="entry name" value="SIMPL"/>
    <property type="match status" value="1"/>
</dbReference>
<gene>
    <name evidence="2" type="ORF">EBN03_08260</name>
</gene>
<dbReference type="GO" id="GO:0006974">
    <property type="term" value="P:DNA damage response"/>
    <property type="evidence" value="ECO:0007669"/>
    <property type="project" value="TreeGrafter"/>
</dbReference>
<evidence type="ECO:0000313" key="2">
    <source>
        <dbReference type="EMBL" id="RMI34365.1"/>
    </source>
</evidence>
<evidence type="ECO:0000256" key="1">
    <source>
        <dbReference type="SAM" id="MobiDB-lite"/>
    </source>
</evidence>
<feature type="region of interest" description="Disordered" evidence="1">
    <location>
        <begin position="189"/>
        <end position="211"/>
    </location>
</feature>
<dbReference type="EMBL" id="RFFH01000002">
    <property type="protein sequence ID" value="RMI34365.1"/>
    <property type="molecule type" value="Genomic_DNA"/>
</dbReference>
<dbReference type="Proteomes" id="UP000279275">
    <property type="component" value="Unassembled WGS sequence"/>
</dbReference>
<dbReference type="PROSITE" id="PS51257">
    <property type="entry name" value="PROKAR_LIPOPROTEIN"/>
    <property type="match status" value="1"/>
</dbReference>
<dbReference type="Gene3D" id="3.30.70.2970">
    <property type="entry name" value="Protein of unknown function (DUF541), domain 2"/>
    <property type="match status" value="1"/>
</dbReference>